<evidence type="ECO:0000313" key="2">
    <source>
        <dbReference type="Proteomes" id="UP000001959"/>
    </source>
</evidence>
<dbReference type="InterPro" id="IPR045384">
    <property type="entry name" value="DUF6527"/>
</dbReference>
<proteinExistence type="predicted"/>
<dbReference type="HOGENOM" id="CLU_163995_0_0_5"/>
<dbReference type="eggNOG" id="ENOG5032W99">
    <property type="taxonomic scope" value="Bacteria"/>
</dbReference>
<gene>
    <name evidence="1" type="ordered locus">HNE_2548</name>
</gene>
<dbReference type="Proteomes" id="UP000001959">
    <property type="component" value="Chromosome"/>
</dbReference>
<dbReference type="Pfam" id="PF20137">
    <property type="entry name" value="BubE"/>
    <property type="match status" value="1"/>
</dbReference>
<protein>
    <submittedName>
        <fullName evidence="1">Uncharacterized protein</fullName>
    </submittedName>
</protein>
<dbReference type="RefSeq" id="WP_011647539.1">
    <property type="nucleotide sequence ID" value="NC_008358.1"/>
</dbReference>
<dbReference type="KEGG" id="hne:HNE_2548"/>
<dbReference type="AlphaFoldDB" id="Q0BZ52"/>
<name>Q0BZ52_HYPNA</name>
<reference evidence="1 2" key="1">
    <citation type="journal article" date="2006" name="J. Bacteriol.">
        <title>Comparative genomic evidence for a close relationship between the dimorphic prosthecate bacteria Hyphomonas neptunium and Caulobacter crescentus.</title>
        <authorList>
            <person name="Badger J.H."/>
            <person name="Hoover T.R."/>
            <person name="Brun Y.V."/>
            <person name="Weiner R.M."/>
            <person name="Laub M.T."/>
            <person name="Alexandre G."/>
            <person name="Mrazek J."/>
            <person name="Ren Q."/>
            <person name="Paulsen I.T."/>
            <person name="Nelson K.E."/>
            <person name="Khouri H.M."/>
            <person name="Radune D."/>
            <person name="Sosa J."/>
            <person name="Dodson R.J."/>
            <person name="Sullivan S.A."/>
            <person name="Rosovitz M.J."/>
            <person name="Madupu R."/>
            <person name="Brinkac L.M."/>
            <person name="Durkin A.S."/>
            <person name="Daugherty S.C."/>
            <person name="Kothari S.P."/>
            <person name="Giglio M.G."/>
            <person name="Zhou L."/>
            <person name="Haft D.H."/>
            <person name="Selengut J.D."/>
            <person name="Davidsen T.M."/>
            <person name="Yang Q."/>
            <person name="Zafar N."/>
            <person name="Ward N.L."/>
        </authorList>
    </citation>
    <scope>NUCLEOTIDE SEQUENCE [LARGE SCALE GENOMIC DNA]</scope>
    <source>
        <strain evidence="1 2">ATCC 15444</strain>
    </source>
</reference>
<keyword evidence="2" id="KW-1185">Reference proteome</keyword>
<dbReference type="STRING" id="228405.HNE_2548"/>
<organism evidence="1 2">
    <name type="scientific">Hyphomonas neptunium (strain ATCC 15444)</name>
    <dbReference type="NCBI Taxonomy" id="228405"/>
    <lineage>
        <taxon>Bacteria</taxon>
        <taxon>Pseudomonadati</taxon>
        <taxon>Pseudomonadota</taxon>
        <taxon>Alphaproteobacteria</taxon>
        <taxon>Hyphomonadales</taxon>
        <taxon>Hyphomonadaceae</taxon>
        <taxon>Hyphomonas</taxon>
    </lineage>
</organism>
<evidence type="ECO:0000313" key="1">
    <source>
        <dbReference type="EMBL" id="ABI78193.1"/>
    </source>
</evidence>
<sequence length="121" mass="14029">MKEKISRLLRSVHLLQFNFLATRVSRLPDSSTMEADKLTLVQSGNVKKWACFKCPGGCGEVINLSLNPKQRPRWQISEDFWLRPTIHPSVHQKNKCGCHFWIKSGKVHWCKDGRPMHSMKD</sequence>
<dbReference type="EMBL" id="CP000158">
    <property type="protein sequence ID" value="ABI78193.1"/>
    <property type="molecule type" value="Genomic_DNA"/>
</dbReference>
<accession>Q0BZ52</accession>